<dbReference type="OrthoDB" id="10265275at2759"/>
<dbReference type="Pfam" id="PF01399">
    <property type="entry name" value="PCI"/>
    <property type="match status" value="1"/>
</dbReference>
<organism evidence="5 6">
    <name type="scientific">Rhizopus stolonifer</name>
    <name type="common">Rhizopus nigricans</name>
    <dbReference type="NCBI Taxonomy" id="4846"/>
    <lineage>
        <taxon>Eukaryota</taxon>
        <taxon>Fungi</taxon>
        <taxon>Fungi incertae sedis</taxon>
        <taxon>Mucoromycota</taxon>
        <taxon>Mucoromycotina</taxon>
        <taxon>Mucoromycetes</taxon>
        <taxon>Mucorales</taxon>
        <taxon>Mucorineae</taxon>
        <taxon>Rhizopodaceae</taxon>
        <taxon>Rhizopus</taxon>
    </lineage>
</organism>
<evidence type="ECO:0000256" key="3">
    <source>
        <dbReference type="SAM" id="Coils"/>
    </source>
</evidence>
<comment type="similarity">
    <text evidence="1">Belongs to the CSN7/EIF3M family. CSN7 subfamily.</text>
</comment>
<feature type="coiled-coil region" evidence="3">
    <location>
        <begin position="188"/>
        <end position="222"/>
    </location>
</feature>
<dbReference type="SMART" id="SM00088">
    <property type="entry name" value="PINT"/>
    <property type="match status" value="1"/>
</dbReference>
<dbReference type="Pfam" id="PF22061">
    <property type="entry name" value="CSN7_HB_subdom"/>
    <property type="match status" value="1"/>
</dbReference>
<dbReference type="PANTHER" id="PTHR15350:SF5">
    <property type="entry name" value="COP9 SIGNALOSOME COMPLEX SUBUNIT 7"/>
    <property type="match status" value="1"/>
</dbReference>
<evidence type="ECO:0000259" key="4">
    <source>
        <dbReference type="PROSITE" id="PS50250"/>
    </source>
</evidence>
<evidence type="ECO:0000256" key="2">
    <source>
        <dbReference type="ARBA" id="ARBA00022790"/>
    </source>
</evidence>
<dbReference type="Proteomes" id="UP000253551">
    <property type="component" value="Unassembled WGS sequence"/>
</dbReference>
<keyword evidence="3" id="KW-0175">Coiled coil</keyword>
<evidence type="ECO:0000256" key="1">
    <source>
        <dbReference type="ARBA" id="ARBA00008482"/>
    </source>
</evidence>
<dbReference type="AlphaFoldDB" id="A0A367KSM1"/>
<comment type="caution">
    <text evidence="5">The sequence shown here is derived from an EMBL/GenBank/DDBJ whole genome shotgun (WGS) entry which is preliminary data.</text>
</comment>
<reference evidence="5 6" key="1">
    <citation type="journal article" date="2018" name="G3 (Bethesda)">
        <title>Phylogenetic and Phylogenomic Definition of Rhizopus Species.</title>
        <authorList>
            <person name="Gryganskyi A.P."/>
            <person name="Golan J."/>
            <person name="Dolatabadi S."/>
            <person name="Mondo S."/>
            <person name="Robb S."/>
            <person name="Idnurm A."/>
            <person name="Muszewska A."/>
            <person name="Steczkiewicz K."/>
            <person name="Masonjones S."/>
            <person name="Liao H.L."/>
            <person name="Gajdeczka M.T."/>
            <person name="Anike F."/>
            <person name="Vuek A."/>
            <person name="Anishchenko I.M."/>
            <person name="Voigt K."/>
            <person name="de Hoog G.S."/>
            <person name="Smith M.E."/>
            <person name="Heitman J."/>
            <person name="Vilgalys R."/>
            <person name="Stajich J.E."/>
        </authorList>
    </citation>
    <scope>NUCLEOTIDE SEQUENCE [LARGE SCALE GENOMIC DNA]</scope>
    <source>
        <strain evidence="5 6">LSU 92-RS-03</strain>
    </source>
</reference>
<sequence>MNETNLSLSTSQKLQPFLLLSKSARGVANTKLIMDALSAPGVYVFTELYELPNVVEASNLPEVAPYYTLLSIFMYGTFKDYEESQTQLPALNEAQTRKLKQLSIATLSESQQTLPYDILQTYLNIPTVRELEDLIIDGFYQGIFTGKLDQRHGQLQVMYSMGRDLRPQQLKETINALAAWSVSTSRILGALDAKIASLQDNVRENEQAQEDYLNRVEQLRRDVRANTNLKKLDTMDESMIKKQKGFSGEYDYTNERVKKRLILFVLKNTNSFIVEAQNDL</sequence>
<accession>A0A367KSM1</accession>
<dbReference type="GO" id="GO:0008180">
    <property type="term" value="C:COP9 signalosome"/>
    <property type="evidence" value="ECO:0007669"/>
    <property type="project" value="UniProtKB-KW"/>
</dbReference>
<dbReference type="PROSITE" id="PS50250">
    <property type="entry name" value="PCI"/>
    <property type="match status" value="1"/>
</dbReference>
<evidence type="ECO:0000313" key="5">
    <source>
        <dbReference type="EMBL" id="RCI05176.1"/>
    </source>
</evidence>
<dbReference type="PANTHER" id="PTHR15350">
    <property type="entry name" value="COP9 SIGNALOSOME COMPLEX SUBUNIT 7/DENDRITIC CELL PROTEIN GA17"/>
    <property type="match status" value="1"/>
</dbReference>
<dbReference type="EMBL" id="PJQM01000461">
    <property type="protein sequence ID" value="RCI05176.1"/>
    <property type="molecule type" value="Genomic_DNA"/>
</dbReference>
<proteinExistence type="inferred from homology"/>
<evidence type="ECO:0000313" key="6">
    <source>
        <dbReference type="Proteomes" id="UP000253551"/>
    </source>
</evidence>
<keyword evidence="2" id="KW-0736">Signalosome</keyword>
<protein>
    <recommendedName>
        <fullName evidence="4">PCI domain-containing protein</fullName>
    </recommendedName>
</protein>
<name>A0A367KSM1_RHIST</name>
<dbReference type="InterPro" id="IPR000717">
    <property type="entry name" value="PCI_dom"/>
</dbReference>
<dbReference type="InterPro" id="IPR045237">
    <property type="entry name" value="COPS7/eIF3m"/>
</dbReference>
<keyword evidence="6" id="KW-1185">Reference proteome</keyword>
<gene>
    <name evidence="5" type="ORF">CU098_003548</name>
</gene>
<feature type="domain" description="PCI" evidence="4">
    <location>
        <begin position="1"/>
        <end position="162"/>
    </location>
</feature>
<dbReference type="STRING" id="4846.A0A367KSM1"/>